<dbReference type="PROSITE" id="PS51236">
    <property type="entry name" value="TSP_CTER"/>
    <property type="match status" value="1"/>
</dbReference>
<evidence type="ECO:0000256" key="12">
    <source>
        <dbReference type="PROSITE-ProRule" id="PRU00043"/>
    </source>
</evidence>
<dbReference type="PROSITE" id="PS01186">
    <property type="entry name" value="EGF_2"/>
    <property type="match status" value="1"/>
</dbReference>
<accession>A0ABM0MSW9</accession>
<feature type="region of interest" description="Disordered" evidence="15">
    <location>
        <begin position="1447"/>
        <end position="1467"/>
    </location>
</feature>
<keyword evidence="11" id="KW-0325">Glycoprotein</keyword>
<dbReference type="Pfam" id="PF13855">
    <property type="entry name" value="LRR_8"/>
    <property type="match status" value="1"/>
</dbReference>
<feature type="repeat" description="TSP type-3" evidence="14">
    <location>
        <begin position="1543"/>
        <end position="1584"/>
    </location>
</feature>
<name>A0ABM0MSW9_SACKO</name>
<dbReference type="SUPFAM" id="SSF49899">
    <property type="entry name" value="Concanavalin A-like lectins/glucanases"/>
    <property type="match status" value="2"/>
</dbReference>
<dbReference type="SUPFAM" id="SSF49785">
    <property type="entry name" value="Galactose-binding domain-like"/>
    <property type="match status" value="1"/>
</dbReference>
<evidence type="ECO:0000259" key="16">
    <source>
        <dbReference type="PROSITE" id="PS50022"/>
    </source>
</evidence>
<dbReference type="PROSITE" id="PS00232">
    <property type="entry name" value="CADHERIN_1"/>
    <property type="match status" value="1"/>
</dbReference>
<evidence type="ECO:0000259" key="17">
    <source>
        <dbReference type="PROSITE" id="PS50026"/>
    </source>
</evidence>
<dbReference type="InterPro" id="IPR032675">
    <property type="entry name" value="LRR_dom_sf"/>
</dbReference>
<keyword evidence="6" id="KW-0677">Repeat</keyword>
<dbReference type="SMART" id="SM00231">
    <property type="entry name" value="FA58C"/>
    <property type="match status" value="1"/>
</dbReference>
<dbReference type="SUPFAM" id="SSF103647">
    <property type="entry name" value="TSP type-3 repeat"/>
    <property type="match status" value="2"/>
</dbReference>
<evidence type="ECO:0000256" key="5">
    <source>
        <dbReference type="ARBA" id="ARBA00022729"/>
    </source>
</evidence>
<feature type="repeat" description="TSP type-3" evidence="14">
    <location>
        <begin position="1484"/>
        <end position="1519"/>
    </location>
</feature>
<dbReference type="PANTHER" id="PTHR10199:SF110">
    <property type="entry name" value="TSP C-TERMINAL DOMAIN-CONTAINING PROTEIN"/>
    <property type="match status" value="1"/>
</dbReference>
<evidence type="ECO:0000256" key="4">
    <source>
        <dbReference type="ARBA" id="ARBA00022614"/>
    </source>
</evidence>
<keyword evidence="3 13" id="KW-0245">EGF-like domain</keyword>
<dbReference type="InterPro" id="IPR002126">
    <property type="entry name" value="Cadherin-like_dom"/>
</dbReference>
<evidence type="ECO:0000256" key="15">
    <source>
        <dbReference type="SAM" id="MobiDB-lite"/>
    </source>
</evidence>
<feature type="compositionally biased region" description="Acidic residues" evidence="15">
    <location>
        <begin position="1484"/>
        <end position="1501"/>
    </location>
</feature>
<dbReference type="PROSITE" id="PS50268">
    <property type="entry name" value="CADHERIN_2"/>
    <property type="match status" value="1"/>
</dbReference>
<dbReference type="SMART" id="SM00181">
    <property type="entry name" value="EGF"/>
    <property type="match status" value="4"/>
</dbReference>
<organism evidence="20 21">
    <name type="scientific">Saccoglossus kowalevskii</name>
    <name type="common">Acorn worm</name>
    <dbReference type="NCBI Taxonomy" id="10224"/>
    <lineage>
        <taxon>Eukaryota</taxon>
        <taxon>Metazoa</taxon>
        <taxon>Hemichordata</taxon>
        <taxon>Enteropneusta</taxon>
        <taxon>Harrimaniidae</taxon>
        <taxon>Saccoglossus</taxon>
    </lineage>
</organism>
<dbReference type="Pfam" id="PF07645">
    <property type="entry name" value="EGF_CA"/>
    <property type="match status" value="2"/>
</dbReference>
<dbReference type="InterPro" id="IPR018097">
    <property type="entry name" value="EGF_Ca-bd_CS"/>
</dbReference>
<dbReference type="Proteomes" id="UP000694865">
    <property type="component" value="Unplaced"/>
</dbReference>
<feature type="domain" description="EGF-like" evidence="17">
    <location>
        <begin position="1350"/>
        <end position="1391"/>
    </location>
</feature>
<dbReference type="InterPro" id="IPR009030">
    <property type="entry name" value="Growth_fac_rcpt_cys_sf"/>
</dbReference>
<dbReference type="SUPFAM" id="SSF57184">
    <property type="entry name" value="Growth factor receptor domain"/>
    <property type="match status" value="1"/>
</dbReference>
<evidence type="ECO:0000256" key="11">
    <source>
        <dbReference type="ARBA" id="ARBA00023180"/>
    </source>
</evidence>
<dbReference type="PROSITE" id="PS01286">
    <property type="entry name" value="FA58C_2"/>
    <property type="match status" value="1"/>
</dbReference>
<evidence type="ECO:0000256" key="14">
    <source>
        <dbReference type="PROSITE-ProRule" id="PRU00634"/>
    </source>
</evidence>
<dbReference type="SMART" id="SM00369">
    <property type="entry name" value="LRR_TYP"/>
    <property type="match status" value="4"/>
</dbReference>
<keyword evidence="9" id="KW-0472">Membrane</keyword>
<dbReference type="InterPro" id="IPR028974">
    <property type="entry name" value="TSP_type-3_rpt"/>
</dbReference>
<keyword evidence="10" id="KW-1015">Disulfide bond</keyword>
<dbReference type="PROSITE" id="PS50026">
    <property type="entry name" value="EGF_3"/>
    <property type="match status" value="2"/>
</dbReference>
<dbReference type="CDD" id="cd00054">
    <property type="entry name" value="EGF_CA"/>
    <property type="match status" value="3"/>
</dbReference>
<feature type="repeat" description="TSP type-3" evidence="14">
    <location>
        <begin position="1585"/>
        <end position="1620"/>
    </location>
</feature>
<feature type="region of interest" description="Disordered" evidence="15">
    <location>
        <begin position="1541"/>
        <end position="1587"/>
    </location>
</feature>
<dbReference type="PANTHER" id="PTHR10199">
    <property type="entry name" value="THROMBOSPONDIN"/>
    <property type="match status" value="1"/>
</dbReference>
<dbReference type="InterPro" id="IPR008979">
    <property type="entry name" value="Galactose-bd-like_sf"/>
</dbReference>
<dbReference type="Pfam" id="PF05735">
    <property type="entry name" value="TSP_C"/>
    <property type="match status" value="1"/>
</dbReference>
<evidence type="ECO:0000256" key="3">
    <source>
        <dbReference type="ARBA" id="ARBA00022536"/>
    </source>
</evidence>
<dbReference type="InterPro" id="IPR003591">
    <property type="entry name" value="Leu-rich_rpt_typical-subtyp"/>
</dbReference>
<evidence type="ECO:0000256" key="10">
    <source>
        <dbReference type="ARBA" id="ARBA00023157"/>
    </source>
</evidence>
<feature type="domain" description="EGF-like" evidence="17">
    <location>
        <begin position="1307"/>
        <end position="1349"/>
    </location>
</feature>
<evidence type="ECO:0000259" key="19">
    <source>
        <dbReference type="PROSITE" id="PS51236"/>
    </source>
</evidence>
<feature type="region of interest" description="Disordered" evidence="15">
    <location>
        <begin position="1609"/>
        <end position="1628"/>
    </location>
</feature>
<keyword evidence="8" id="KW-0130">Cell adhesion</keyword>
<dbReference type="InterPro" id="IPR001611">
    <property type="entry name" value="Leu-rich_rpt"/>
</dbReference>
<dbReference type="InterPro" id="IPR049883">
    <property type="entry name" value="NOTCH1_EGF-like"/>
</dbReference>
<dbReference type="InterPro" id="IPR017897">
    <property type="entry name" value="Thrombospondin_3_rpt"/>
</dbReference>
<comment type="similarity">
    <text evidence="2">Belongs to the thrombospondin family.</text>
</comment>
<evidence type="ECO:0000256" key="1">
    <source>
        <dbReference type="ARBA" id="ARBA00004370"/>
    </source>
</evidence>
<feature type="domain" description="TSP C-terminal" evidence="19">
    <location>
        <begin position="1660"/>
        <end position="1871"/>
    </location>
</feature>
<evidence type="ECO:0000256" key="8">
    <source>
        <dbReference type="ARBA" id="ARBA00022889"/>
    </source>
</evidence>
<dbReference type="GeneID" id="100367144"/>
<dbReference type="InterPro" id="IPR015919">
    <property type="entry name" value="Cadherin-like_sf"/>
</dbReference>
<dbReference type="InterPro" id="IPR024731">
    <property type="entry name" value="NELL2-like_EGF"/>
</dbReference>
<dbReference type="Gene3D" id="4.10.1080.10">
    <property type="entry name" value="TSP type-3 repeat"/>
    <property type="match status" value="2"/>
</dbReference>
<protein>
    <submittedName>
        <fullName evidence="21">Uncharacterized protein LOC100367144</fullName>
    </submittedName>
</protein>
<sequence length="1931" mass="210510">MRVEGGIVRIGSSIMKAGGSIVRAGGSILRTGGSILRTGGSIMRVEGSIVRIGGRIVKAGGSILRTGGSIMRVEGSIVRIGSSTVRTGDRFFIIRADGKALHIQCVLKNNLLTVYPAEALSTQTLDAIYLSDNLIAKIPDSAFTSQTSLTELYLDNNIITELQADVFADLANLQTLSIKNNKIWYVDPTAFNGFDAINTILLSNNAIEYLPTLPDLSKLSSLDLSHNSIEALGPDAFGNTLVEKLNSVNFANNPLGCDCITYYSLKYVNESIKGGECTMPAAASGVTWVYSDKDENNYFDNVDKSVFQCAGGDVTASAPDFYELLVEWTEPAEEYPGGPDSGTSADTWEYIVMCVNAAVSTLSVTTTDLSHLFTASDGVQAGVDYTCTVQMRLGTDISASGQPSYILTLETLPTVNITNIGPHDFILPITYYDFSSSHIDFSYEDDVVKIDSPSFVASPYDSWLAISDTPTADTFSDWFRNTDNNIKYDHYFVLPWDDTSGFTDPINIFFSDEYWPMDNLGYRSEGILFDCDSQLRNLGFTNAIRAGFRFQGTERIVVGGADELWLFINQVYMIQVHSDSTQSADISCKQIDLSNAVNSGGGYITPQGGTVVNGKCVITQTLSDEKVFLDLEAGHVYHFDIFLTERLGCSSSFYLETEGTEFVDYDVEPPLDYLVKPDEDFHVGGIIETVVITDAFSVGDYNVTILQGNEARHFTIVEDNTANRVAALPPTTVTPPLTDTINGTTFLLCTSPSVIATEAAVSGSQEFSITTDNVLLTLDTGLDYEAAFLYMIIIGVVDNNASPAADGKIVVKVVVQDVNDNCPELSESSTISLYPQPILQSDPLFVVNASDLDSGVSGEVTYHVSEYSERSNYNDTSIVEFTLAAIDGGTPTRGDTVTVEITMHDTCLTDTRGDPIDISIYTGYTTGKVYLRVPKYYILEFSCREELGLRNYVVRDEWMSASSEESDEFSKERARLTLGRDDTIPKGSGWVPAVFDTSQWLAIDMGETYLYNGIVTQGNPDKEYWVTTFKIQYSDDGSTYTSFTDDNGNDVVFTGNHNSGSFKNNIFHSTIKSQHIRINPITWNTGIGLRFELLGCTPARRLLHDTECVRCETTYYCIGDDIQRPCGRCDPPSPCDRSITEHSFGHAEECSPCPIGWLCTDGYATPCPIYHHGRCDETSCPSSCTLCEPGTACFEGVASICGPGYFSLGYNTGPCWADVNPCFGDVQCVNTGGSTFACGECPEGFTGDGLTCIDIDECAANPGACFEECINLAPGYTCSGCPCGYSGYAPHGVGIEHILTQTQVCDDVDECLTGDNNCDPLSVCTNTIGSYTCGTCPPGYIGDGYIGCLSGNYCDLGTNNCHDDATCIYTGPGTYICECNDGYAGDGVYCGYDIDGDGYPAIALHCNEDICKADNCDVIPNSGQEDNDHDNKGDICDRDDDGDGIYDEDDNCQYVKNPGQTDTDGDSVGDDCDNCVNDLNPDQLDNDDDGDGDICDTDDDNDSVLDDTDNCLFVANSDQADGDGDSVGDACDNCVDIGNTDQTDSDHNGWGDACDDPDGTDKDRDGDGIPNFADNCENVPNSDQLDTDGDGVGDMCDEDKDGDGIPDTSDNCPLVANPTQTDLNGDLVGDDCEDDYDGDGIDDEYDNCPKNINYQTTSFEDYISVELDPTLTDAAPPVWYLVDQGKEVHQLADTEMPLMLIGRDYFGPVDYSGTLFVNSDVGTNYMGFVFGYQSSRKFYIVMWRHKNLNYPDYRAGIKGLQIKKVISSTGPGKTLSDALWHSYDTTDQVTLLWHDPEMRGWEHNVAYTWTLTHRPSIGLIRVVVKIGSDTITDSGEIYDTAISGGRLGVFQFAQPNIIWSKLKYKCADRVNQALYFDGVEDYVTLNTIQNLNLEYSFTVEAWINLPNNYPSSKIPIICSINAELCLYVENR</sequence>
<gene>
    <name evidence="21" type="primary">LOC100367144</name>
</gene>
<dbReference type="SMART" id="SM00179">
    <property type="entry name" value="EGF_CA"/>
    <property type="match status" value="4"/>
</dbReference>
<dbReference type="InterPro" id="IPR000421">
    <property type="entry name" value="FA58C"/>
</dbReference>
<feature type="domain" description="F5/8 type C" evidence="16">
    <location>
        <begin position="943"/>
        <end position="1096"/>
    </location>
</feature>
<comment type="caution">
    <text evidence="13">Lacks conserved residue(s) required for the propagation of feature annotation.</text>
</comment>
<keyword evidence="7 12" id="KW-0106">Calcium</keyword>
<keyword evidence="20" id="KW-1185">Reference proteome</keyword>
<dbReference type="PROSITE" id="PS50022">
    <property type="entry name" value="FA58C_3"/>
    <property type="match status" value="1"/>
</dbReference>
<evidence type="ECO:0000313" key="20">
    <source>
        <dbReference type="Proteomes" id="UP000694865"/>
    </source>
</evidence>
<dbReference type="Pfam" id="PF02412">
    <property type="entry name" value="TSP_3"/>
    <property type="match status" value="5"/>
</dbReference>
<dbReference type="SUPFAM" id="SSF49313">
    <property type="entry name" value="Cadherin-like"/>
    <property type="match status" value="2"/>
</dbReference>
<dbReference type="InterPro" id="IPR013320">
    <property type="entry name" value="ConA-like_dom_sf"/>
</dbReference>
<dbReference type="Pfam" id="PF12947">
    <property type="entry name" value="EGF_3"/>
    <property type="match status" value="1"/>
</dbReference>
<feature type="repeat" description="TSP type-3" evidence="14">
    <location>
        <begin position="1425"/>
        <end position="1460"/>
    </location>
</feature>
<dbReference type="Pfam" id="PF00754">
    <property type="entry name" value="F5_F8_type_C"/>
    <property type="match status" value="1"/>
</dbReference>
<dbReference type="Pfam" id="PF00560">
    <property type="entry name" value="LRR_1"/>
    <property type="match status" value="1"/>
</dbReference>
<dbReference type="PROSITE" id="PS51234">
    <property type="entry name" value="TSP3"/>
    <property type="match status" value="4"/>
</dbReference>
<evidence type="ECO:0000256" key="7">
    <source>
        <dbReference type="ARBA" id="ARBA00022837"/>
    </source>
</evidence>
<keyword evidence="5" id="KW-0732">Signal</keyword>
<dbReference type="InterPro" id="IPR001881">
    <property type="entry name" value="EGF-like_Ca-bd_dom"/>
</dbReference>
<dbReference type="Gene3D" id="2.10.25.10">
    <property type="entry name" value="Laminin"/>
    <property type="match status" value="4"/>
</dbReference>
<dbReference type="CDD" id="cd11304">
    <property type="entry name" value="Cadherin_repeat"/>
    <property type="match status" value="1"/>
</dbReference>
<dbReference type="Gene3D" id="2.60.120.200">
    <property type="match status" value="1"/>
</dbReference>
<dbReference type="PROSITE" id="PS01187">
    <property type="entry name" value="EGF_CA"/>
    <property type="match status" value="1"/>
</dbReference>
<comment type="subcellular location">
    <subcellularLocation>
        <location evidence="1">Membrane</location>
    </subcellularLocation>
</comment>
<dbReference type="InterPro" id="IPR020894">
    <property type="entry name" value="Cadherin_CS"/>
</dbReference>
<feature type="region of interest" description="Disordered" evidence="15">
    <location>
        <begin position="1480"/>
        <end position="1501"/>
    </location>
</feature>
<evidence type="ECO:0000256" key="9">
    <source>
        <dbReference type="ARBA" id="ARBA00023136"/>
    </source>
</evidence>
<evidence type="ECO:0000259" key="18">
    <source>
        <dbReference type="PROSITE" id="PS50268"/>
    </source>
</evidence>
<dbReference type="InterPro" id="IPR008859">
    <property type="entry name" value="Thrombospondin_C"/>
</dbReference>
<dbReference type="Gene3D" id="2.60.40.60">
    <property type="entry name" value="Cadherins"/>
    <property type="match status" value="1"/>
</dbReference>
<dbReference type="PROSITE" id="PS51450">
    <property type="entry name" value="LRR"/>
    <property type="match status" value="1"/>
</dbReference>
<keyword evidence="4" id="KW-0433">Leucine-rich repeat</keyword>
<evidence type="ECO:0000313" key="21">
    <source>
        <dbReference type="RefSeq" id="XP_006823110.1"/>
    </source>
</evidence>
<evidence type="ECO:0000256" key="13">
    <source>
        <dbReference type="PROSITE-ProRule" id="PRU00076"/>
    </source>
</evidence>
<reference evidence="21" key="1">
    <citation type="submission" date="2025-08" db="UniProtKB">
        <authorList>
            <consortium name="RefSeq"/>
        </authorList>
    </citation>
    <scope>IDENTIFICATION</scope>
    <source>
        <tissue evidence="21">Testes</tissue>
    </source>
</reference>
<feature type="domain" description="Cadherin" evidence="18">
    <location>
        <begin position="767"/>
        <end position="825"/>
    </location>
</feature>
<dbReference type="SUPFAM" id="SSF52058">
    <property type="entry name" value="L domain-like"/>
    <property type="match status" value="1"/>
</dbReference>
<dbReference type="Gene3D" id="3.80.10.10">
    <property type="entry name" value="Ribonuclease Inhibitor"/>
    <property type="match status" value="1"/>
</dbReference>
<proteinExistence type="inferred from homology"/>
<dbReference type="Gene3D" id="2.60.120.260">
    <property type="entry name" value="Galactose-binding domain-like"/>
    <property type="match status" value="1"/>
</dbReference>
<dbReference type="InterPro" id="IPR003367">
    <property type="entry name" value="Thrombospondin_3-like_rpt"/>
</dbReference>
<dbReference type="RefSeq" id="XP_006823110.1">
    <property type="nucleotide sequence ID" value="XM_006823047.1"/>
</dbReference>
<dbReference type="InterPro" id="IPR000742">
    <property type="entry name" value="EGF"/>
</dbReference>
<dbReference type="CDD" id="cd00057">
    <property type="entry name" value="FA58C"/>
    <property type="match status" value="1"/>
</dbReference>
<evidence type="ECO:0000256" key="6">
    <source>
        <dbReference type="ARBA" id="ARBA00022737"/>
    </source>
</evidence>
<evidence type="ECO:0000256" key="2">
    <source>
        <dbReference type="ARBA" id="ARBA00009456"/>
    </source>
</evidence>